<dbReference type="AlphaFoldDB" id="B4J2A9"/>
<feature type="domain" description="Dendritic cell-specific transmembrane protein-like" evidence="7">
    <location>
        <begin position="464"/>
        <end position="653"/>
    </location>
</feature>
<evidence type="ECO:0000313" key="10">
    <source>
        <dbReference type="Proteomes" id="UP000001070"/>
    </source>
</evidence>
<comment type="subcellular location">
    <subcellularLocation>
        <location evidence="1">Membrane</location>
        <topology evidence="1">Multi-pass membrane protein</topology>
    </subcellularLocation>
</comment>
<feature type="compositionally biased region" description="Low complexity" evidence="5">
    <location>
        <begin position="1"/>
        <end position="21"/>
    </location>
</feature>
<proteinExistence type="predicted"/>
<feature type="domain" description="E3 ubiquitin-protein ligase DCST1-like C-terminal" evidence="8">
    <location>
        <begin position="688"/>
        <end position="728"/>
    </location>
</feature>
<feature type="region of interest" description="Disordered" evidence="5">
    <location>
        <begin position="1"/>
        <end position="41"/>
    </location>
</feature>
<reference evidence="9 10" key="1">
    <citation type="journal article" date="2007" name="Nature">
        <title>Evolution of genes and genomes on the Drosophila phylogeny.</title>
        <authorList>
            <consortium name="Drosophila 12 Genomes Consortium"/>
            <person name="Clark A.G."/>
            <person name="Eisen M.B."/>
            <person name="Smith D.R."/>
            <person name="Bergman C.M."/>
            <person name="Oliver B."/>
            <person name="Markow T.A."/>
            <person name="Kaufman T.C."/>
            <person name="Kellis M."/>
            <person name="Gelbart W."/>
            <person name="Iyer V.N."/>
            <person name="Pollard D.A."/>
            <person name="Sackton T.B."/>
            <person name="Larracuente A.M."/>
            <person name="Singh N.D."/>
            <person name="Abad J.P."/>
            <person name="Abt D.N."/>
            <person name="Adryan B."/>
            <person name="Aguade M."/>
            <person name="Akashi H."/>
            <person name="Anderson W.W."/>
            <person name="Aquadro C.F."/>
            <person name="Ardell D.H."/>
            <person name="Arguello R."/>
            <person name="Artieri C.G."/>
            <person name="Barbash D.A."/>
            <person name="Barker D."/>
            <person name="Barsanti P."/>
            <person name="Batterham P."/>
            <person name="Batzoglou S."/>
            <person name="Begun D."/>
            <person name="Bhutkar A."/>
            <person name="Blanco E."/>
            <person name="Bosak S.A."/>
            <person name="Bradley R.K."/>
            <person name="Brand A.D."/>
            <person name="Brent M.R."/>
            <person name="Brooks A.N."/>
            <person name="Brown R.H."/>
            <person name="Butlin R.K."/>
            <person name="Caggese C."/>
            <person name="Calvi B.R."/>
            <person name="Bernardo de Carvalho A."/>
            <person name="Caspi A."/>
            <person name="Castrezana S."/>
            <person name="Celniker S.E."/>
            <person name="Chang J.L."/>
            <person name="Chapple C."/>
            <person name="Chatterji S."/>
            <person name="Chinwalla A."/>
            <person name="Civetta A."/>
            <person name="Clifton S.W."/>
            <person name="Comeron J.M."/>
            <person name="Costello J.C."/>
            <person name="Coyne J.A."/>
            <person name="Daub J."/>
            <person name="David R.G."/>
            <person name="Delcher A.L."/>
            <person name="Delehaunty K."/>
            <person name="Do C.B."/>
            <person name="Ebling H."/>
            <person name="Edwards K."/>
            <person name="Eickbush T."/>
            <person name="Evans J.D."/>
            <person name="Filipski A."/>
            <person name="Findeiss S."/>
            <person name="Freyhult E."/>
            <person name="Fulton L."/>
            <person name="Fulton R."/>
            <person name="Garcia A.C."/>
            <person name="Gardiner A."/>
            <person name="Garfield D.A."/>
            <person name="Garvin B.E."/>
            <person name="Gibson G."/>
            <person name="Gilbert D."/>
            <person name="Gnerre S."/>
            <person name="Godfrey J."/>
            <person name="Good R."/>
            <person name="Gotea V."/>
            <person name="Gravely B."/>
            <person name="Greenberg A.J."/>
            <person name="Griffiths-Jones S."/>
            <person name="Gross S."/>
            <person name="Guigo R."/>
            <person name="Gustafson E.A."/>
            <person name="Haerty W."/>
            <person name="Hahn M.W."/>
            <person name="Halligan D.L."/>
            <person name="Halpern A.L."/>
            <person name="Halter G.M."/>
            <person name="Han M.V."/>
            <person name="Heger A."/>
            <person name="Hillier L."/>
            <person name="Hinrichs A.S."/>
            <person name="Holmes I."/>
            <person name="Hoskins R.A."/>
            <person name="Hubisz M.J."/>
            <person name="Hultmark D."/>
            <person name="Huntley M.A."/>
            <person name="Jaffe D.B."/>
            <person name="Jagadeeshan S."/>
            <person name="Jeck W.R."/>
            <person name="Johnson J."/>
            <person name="Jones C.D."/>
            <person name="Jordan W.C."/>
            <person name="Karpen G.H."/>
            <person name="Kataoka E."/>
            <person name="Keightley P.D."/>
            <person name="Kheradpour P."/>
            <person name="Kirkness E.F."/>
            <person name="Koerich L.B."/>
            <person name="Kristiansen K."/>
            <person name="Kudrna D."/>
            <person name="Kulathinal R.J."/>
            <person name="Kumar S."/>
            <person name="Kwok R."/>
            <person name="Lander E."/>
            <person name="Langley C.H."/>
            <person name="Lapoint R."/>
            <person name="Lazzaro B.P."/>
            <person name="Lee S.J."/>
            <person name="Levesque L."/>
            <person name="Li R."/>
            <person name="Lin C.F."/>
            <person name="Lin M.F."/>
            <person name="Lindblad-Toh K."/>
            <person name="Llopart A."/>
            <person name="Long M."/>
            <person name="Low L."/>
            <person name="Lozovsky E."/>
            <person name="Lu J."/>
            <person name="Luo M."/>
            <person name="Machado C.A."/>
            <person name="Makalowski W."/>
            <person name="Marzo M."/>
            <person name="Matsuda M."/>
            <person name="Matzkin L."/>
            <person name="McAllister B."/>
            <person name="McBride C.S."/>
            <person name="McKernan B."/>
            <person name="McKernan K."/>
            <person name="Mendez-Lago M."/>
            <person name="Minx P."/>
            <person name="Mollenhauer M.U."/>
            <person name="Montooth K."/>
            <person name="Mount S.M."/>
            <person name="Mu X."/>
            <person name="Myers E."/>
            <person name="Negre B."/>
            <person name="Newfeld S."/>
            <person name="Nielsen R."/>
            <person name="Noor M.A."/>
            <person name="O'Grady P."/>
            <person name="Pachter L."/>
            <person name="Papaceit M."/>
            <person name="Parisi M.J."/>
            <person name="Parisi M."/>
            <person name="Parts L."/>
            <person name="Pedersen J.S."/>
            <person name="Pesole G."/>
            <person name="Phillippy A.M."/>
            <person name="Ponting C.P."/>
            <person name="Pop M."/>
            <person name="Porcelli D."/>
            <person name="Powell J.R."/>
            <person name="Prohaska S."/>
            <person name="Pruitt K."/>
            <person name="Puig M."/>
            <person name="Quesneville H."/>
            <person name="Ram K.R."/>
            <person name="Rand D."/>
            <person name="Rasmussen M.D."/>
            <person name="Reed L.K."/>
            <person name="Reenan R."/>
            <person name="Reily A."/>
            <person name="Remington K.A."/>
            <person name="Rieger T.T."/>
            <person name="Ritchie M.G."/>
            <person name="Robin C."/>
            <person name="Rogers Y.H."/>
            <person name="Rohde C."/>
            <person name="Rozas J."/>
            <person name="Rubenfield M.J."/>
            <person name="Ruiz A."/>
            <person name="Russo S."/>
            <person name="Salzberg S.L."/>
            <person name="Sanchez-Gracia A."/>
            <person name="Saranga D.J."/>
            <person name="Sato H."/>
            <person name="Schaeffer S.W."/>
            <person name="Schatz M.C."/>
            <person name="Schlenke T."/>
            <person name="Schwartz R."/>
            <person name="Segarra C."/>
            <person name="Singh R.S."/>
            <person name="Sirot L."/>
            <person name="Sirota M."/>
            <person name="Sisneros N.B."/>
            <person name="Smith C.D."/>
            <person name="Smith T.F."/>
            <person name="Spieth J."/>
            <person name="Stage D.E."/>
            <person name="Stark A."/>
            <person name="Stephan W."/>
            <person name="Strausberg R.L."/>
            <person name="Strempel S."/>
            <person name="Sturgill D."/>
            <person name="Sutton G."/>
            <person name="Sutton G.G."/>
            <person name="Tao W."/>
            <person name="Teichmann S."/>
            <person name="Tobari Y.N."/>
            <person name="Tomimura Y."/>
            <person name="Tsolas J.M."/>
            <person name="Valente V.L."/>
            <person name="Venter E."/>
            <person name="Venter J.C."/>
            <person name="Vicario S."/>
            <person name="Vieira F.G."/>
            <person name="Vilella A.J."/>
            <person name="Villasante A."/>
            <person name="Walenz B."/>
            <person name="Wang J."/>
            <person name="Wasserman M."/>
            <person name="Watts T."/>
            <person name="Wilson D."/>
            <person name="Wilson R.K."/>
            <person name="Wing R.A."/>
            <person name="Wolfner M.F."/>
            <person name="Wong A."/>
            <person name="Wong G.K."/>
            <person name="Wu C.I."/>
            <person name="Wu G."/>
            <person name="Yamamoto D."/>
            <person name="Yang H.P."/>
            <person name="Yang S.P."/>
            <person name="Yorke J.A."/>
            <person name="Yoshida K."/>
            <person name="Zdobnov E."/>
            <person name="Zhang P."/>
            <person name="Zhang Y."/>
            <person name="Zimin A.V."/>
            <person name="Baldwin J."/>
            <person name="Abdouelleil A."/>
            <person name="Abdulkadir J."/>
            <person name="Abebe A."/>
            <person name="Abera B."/>
            <person name="Abreu J."/>
            <person name="Acer S.C."/>
            <person name="Aftuck L."/>
            <person name="Alexander A."/>
            <person name="An P."/>
            <person name="Anderson E."/>
            <person name="Anderson S."/>
            <person name="Arachi H."/>
            <person name="Azer M."/>
            <person name="Bachantsang P."/>
            <person name="Barry A."/>
            <person name="Bayul T."/>
            <person name="Berlin A."/>
            <person name="Bessette D."/>
            <person name="Bloom T."/>
            <person name="Blye J."/>
            <person name="Boguslavskiy L."/>
            <person name="Bonnet C."/>
            <person name="Boukhgalter B."/>
            <person name="Bourzgui I."/>
            <person name="Brown A."/>
            <person name="Cahill P."/>
            <person name="Channer S."/>
            <person name="Cheshatsang Y."/>
            <person name="Chuda L."/>
            <person name="Citroen M."/>
            <person name="Collymore A."/>
            <person name="Cooke P."/>
            <person name="Costello M."/>
            <person name="D'Aco K."/>
            <person name="Daza R."/>
            <person name="De Haan G."/>
            <person name="DeGray S."/>
            <person name="DeMaso C."/>
            <person name="Dhargay N."/>
            <person name="Dooley K."/>
            <person name="Dooley E."/>
            <person name="Doricent M."/>
            <person name="Dorje P."/>
            <person name="Dorjee K."/>
            <person name="Dupes A."/>
            <person name="Elong R."/>
            <person name="Falk J."/>
            <person name="Farina A."/>
            <person name="Faro S."/>
            <person name="Ferguson D."/>
            <person name="Fisher S."/>
            <person name="Foley C.D."/>
            <person name="Franke A."/>
            <person name="Friedrich D."/>
            <person name="Gadbois L."/>
            <person name="Gearin G."/>
            <person name="Gearin C.R."/>
            <person name="Giannoukos G."/>
            <person name="Goode T."/>
            <person name="Graham J."/>
            <person name="Grandbois E."/>
            <person name="Grewal S."/>
            <person name="Gyaltsen K."/>
            <person name="Hafez N."/>
            <person name="Hagos B."/>
            <person name="Hall J."/>
            <person name="Henson C."/>
            <person name="Hollinger A."/>
            <person name="Honan T."/>
            <person name="Huard M.D."/>
            <person name="Hughes L."/>
            <person name="Hurhula B."/>
            <person name="Husby M.E."/>
            <person name="Kamat A."/>
            <person name="Kanga B."/>
            <person name="Kashin S."/>
            <person name="Khazanovich D."/>
            <person name="Kisner P."/>
            <person name="Lance K."/>
            <person name="Lara M."/>
            <person name="Lee W."/>
            <person name="Lennon N."/>
            <person name="Letendre F."/>
            <person name="LeVine R."/>
            <person name="Lipovsky A."/>
            <person name="Liu X."/>
            <person name="Liu J."/>
            <person name="Liu S."/>
            <person name="Lokyitsang T."/>
            <person name="Lokyitsang Y."/>
            <person name="Lubonja R."/>
            <person name="Lui A."/>
            <person name="MacDonald P."/>
            <person name="Magnisalis V."/>
            <person name="Maru K."/>
            <person name="Matthews C."/>
            <person name="McCusker W."/>
            <person name="McDonough S."/>
            <person name="Mehta T."/>
            <person name="Meldrim J."/>
            <person name="Meneus L."/>
            <person name="Mihai O."/>
            <person name="Mihalev A."/>
            <person name="Mihova T."/>
            <person name="Mittelman R."/>
            <person name="Mlenga V."/>
            <person name="Montmayeur A."/>
            <person name="Mulrain L."/>
            <person name="Navidi A."/>
            <person name="Naylor J."/>
            <person name="Negash T."/>
            <person name="Nguyen T."/>
            <person name="Nguyen N."/>
            <person name="Nicol R."/>
            <person name="Norbu C."/>
            <person name="Norbu N."/>
            <person name="Novod N."/>
            <person name="O'Neill B."/>
            <person name="Osman S."/>
            <person name="Markiewicz E."/>
            <person name="Oyono O.L."/>
            <person name="Patti C."/>
            <person name="Phunkhang P."/>
            <person name="Pierre F."/>
            <person name="Priest M."/>
            <person name="Raghuraman S."/>
            <person name="Rege F."/>
            <person name="Reyes R."/>
            <person name="Rise C."/>
            <person name="Rogov P."/>
            <person name="Ross K."/>
            <person name="Ryan E."/>
            <person name="Settipalli S."/>
            <person name="Shea T."/>
            <person name="Sherpa N."/>
            <person name="Shi L."/>
            <person name="Shih D."/>
            <person name="Sparrow T."/>
            <person name="Spaulding J."/>
            <person name="Stalker J."/>
            <person name="Stange-Thomann N."/>
            <person name="Stavropoulos S."/>
            <person name="Stone C."/>
            <person name="Strader C."/>
            <person name="Tesfaye S."/>
            <person name="Thomson T."/>
            <person name="Thoulutsang Y."/>
            <person name="Thoulutsang D."/>
            <person name="Topham K."/>
            <person name="Topping I."/>
            <person name="Tsamla T."/>
            <person name="Vassiliev H."/>
            <person name="Vo A."/>
            <person name="Wangchuk T."/>
            <person name="Wangdi T."/>
            <person name="Weiand M."/>
            <person name="Wilkinson J."/>
            <person name="Wilson A."/>
            <person name="Yadav S."/>
            <person name="Young G."/>
            <person name="Yu Q."/>
            <person name="Zembek L."/>
            <person name="Zhong D."/>
            <person name="Zimmer A."/>
            <person name="Zwirko Z."/>
            <person name="Jaffe D.B."/>
            <person name="Alvarez P."/>
            <person name="Brockman W."/>
            <person name="Butler J."/>
            <person name="Chin C."/>
            <person name="Gnerre S."/>
            <person name="Grabherr M."/>
            <person name="Kleber M."/>
            <person name="Mauceli E."/>
            <person name="MacCallum I."/>
        </authorList>
    </citation>
    <scope>NUCLEOTIDE SEQUENCE [LARGE SCALE GENOMIC DNA]</scope>
    <source>
        <strain evidence="10">Tucson 15287-2541.00</strain>
    </source>
</reference>
<gene>
    <name evidence="9" type="primary">Dgri\GH15479</name>
    <name evidence="9" type="ORF">Dgri_GH15479</name>
</gene>
<evidence type="ECO:0000256" key="5">
    <source>
        <dbReference type="SAM" id="MobiDB-lite"/>
    </source>
</evidence>
<feature type="transmembrane region" description="Helical" evidence="6">
    <location>
        <begin position="163"/>
        <end position="182"/>
    </location>
</feature>
<feature type="transmembrane region" description="Helical" evidence="6">
    <location>
        <begin position="606"/>
        <end position="625"/>
    </location>
</feature>
<keyword evidence="10" id="KW-1185">Reference proteome</keyword>
<dbReference type="HOGENOM" id="CLU_015030_0_1_1"/>
<feature type="region of interest" description="Disordered" evidence="5">
    <location>
        <begin position="736"/>
        <end position="770"/>
    </location>
</feature>
<keyword evidence="3 6" id="KW-1133">Transmembrane helix</keyword>
<evidence type="ECO:0000313" key="9">
    <source>
        <dbReference type="EMBL" id="EDV95968.1"/>
    </source>
</evidence>
<keyword evidence="4 6" id="KW-0472">Membrane</keyword>
<dbReference type="Proteomes" id="UP000001070">
    <property type="component" value="Unassembled WGS sequence"/>
</dbReference>
<dbReference type="OrthoDB" id="6598372at2759"/>
<keyword evidence="2 6" id="KW-0812">Transmembrane</keyword>
<dbReference type="Pfam" id="PF07782">
    <property type="entry name" value="DC_STAMP"/>
    <property type="match status" value="1"/>
</dbReference>
<name>B4J2A9_DROGR</name>
<dbReference type="GO" id="GO:0016020">
    <property type="term" value="C:membrane"/>
    <property type="evidence" value="ECO:0007669"/>
    <property type="project" value="UniProtKB-SubCell"/>
</dbReference>
<evidence type="ECO:0000256" key="2">
    <source>
        <dbReference type="ARBA" id="ARBA00022692"/>
    </source>
</evidence>
<dbReference type="Pfam" id="PF26039">
    <property type="entry name" value="Dcst2"/>
    <property type="match status" value="1"/>
</dbReference>
<feature type="transmembrane region" description="Helical" evidence="6">
    <location>
        <begin position="202"/>
        <end position="223"/>
    </location>
</feature>
<dbReference type="InterPro" id="IPR012858">
    <property type="entry name" value="DC_STAMP-like"/>
</dbReference>
<dbReference type="Pfam" id="PF26037">
    <property type="entry name" value="zf-RING_DCST1_C"/>
    <property type="match status" value="1"/>
</dbReference>
<accession>B4J2A9</accession>
<dbReference type="OMA" id="NICIMAN"/>
<evidence type="ECO:0000259" key="8">
    <source>
        <dbReference type="Pfam" id="PF26037"/>
    </source>
</evidence>
<feature type="transmembrane region" description="Helical" evidence="6">
    <location>
        <begin position="130"/>
        <end position="151"/>
    </location>
</feature>
<dbReference type="InParanoid" id="B4J2A9"/>
<feature type="compositionally biased region" description="Basic and acidic residues" evidence="5">
    <location>
        <begin position="753"/>
        <end position="770"/>
    </location>
</feature>
<evidence type="ECO:0000259" key="7">
    <source>
        <dbReference type="Pfam" id="PF07782"/>
    </source>
</evidence>
<dbReference type="STRING" id="7222.B4J2A9"/>
<sequence>MPIYKSISAESLASSTSSAGDASKREHAGREKAAKRAEYTNDEISIDEEMENEIYQLKPQKPIDPKMDAKVRSYYYGKRRSQRMRRVKIKSRIDEGPATIYPEESESPAAGSRMDVKLTAVDKLFICDYLMIYLILGYILGIFLVLLWYLFNKLLFHKASSDLSLYWLLIVLLVLLLLIVLYNRTTRSIGALWVPLVAGCRGQVLIIAIAFVLAVAGPMMNIIRNVEIMVYTLSCGQTLLRNALTPMHEIMGQPVYAIEDAVYYCLSQVRRIMQRLDVALRHLETPILRMHAGYQSCDAWLQHQQSWFDTQMGSPYDRCLGAGTLSIQECEYKFKDQRKAICNISNRFEWFCANLKALPSFFDTHLKEQQAVVDHIFKTPMQSTAQIRGLFEVSITFDHNTSSSDDRHHLSNELELEMDKELQLHMKHLQFTFIWLEFVILLLIVLIILRSIYYRWSYLGSANFNNVYLTSQFTKFNNRMQLKYGNNDLPMIALKAKKYGFLGSCRILPSELSYMFRSVMFLIIASLQLFTICFVDHCLYSMLAMMAYQSHQTAELQPPVYTKLIIKNGGFISGVLRNLTTAFEPLTKNLIVDIQRCFPLPSFPNYFHYFHIIVLCMLAWLLALLEPFSIRLRHRMLDAMYQRNAEQRAAFLFRHLQIRKDSFIKPARRRARSQNIYAYENRISKVLTQCSSCLYRDDCVACDTKGCRGVYCQSCFLESNCQCVLCNPRVRYGDSSDISDVGDSSDEPQSQPFREDGNYCSAKKHEGKQY</sequence>
<evidence type="ECO:0000256" key="6">
    <source>
        <dbReference type="SAM" id="Phobius"/>
    </source>
</evidence>
<dbReference type="PANTHER" id="PTHR21041">
    <property type="entry name" value="DENDRITIC CELL-SPECIFIC TRANSMEMBRANE PROTEIN"/>
    <property type="match status" value="1"/>
</dbReference>
<dbReference type="PhylomeDB" id="B4J2A9"/>
<dbReference type="EMBL" id="CH916366">
    <property type="protein sequence ID" value="EDV95968.1"/>
    <property type="molecule type" value="Genomic_DNA"/>
</dbReference>
<evidence type="ECO:0000256" key="4">
    <source>
        <dbReference type="ARBA" id="ARBA00023136"/>
    </source>
</evidence>
<dbReference type="PANTHER" id="PTHR21041:SF9">
    <property type="entry name" value="DENDRITIC CELL-SPECIFIC TRANSMEMBRANE PROTEIN-LIKE DOMAIN-CONTAINING PROTEIN"/>
    <property type="match status" value="1"/>
</dbReference>
<feature type="transmembrane region" description="Helical" evidence="6">
    <location>
        <begin position="519"/>
        <end position="543"/>
    </location>
</feature>
<dbReference type="InterPro" id="IPR051856">
    <property type="entry name" value="CSR-E3_Ligase_Protein"/>
</dbReference>
<protein>
    <submittedName>
        <fullName evidence="9">GH15479</fullName>
    </submittedName>
</protein>
<feature type="compositionally biased region" description="Basic and acidic residues" evidence="5">
    <location>
        <begin position="22"/>
        <end position="39"/>
    </location>
</feature>
<organism evidence="10">
    <name type="scientific">Drosophila grimshawi</name>
    <name type="common">Hawaiian fruit fly</name>
    <name type="synonym">Idiomyia grimshawi</name>
    <dbReference type="NCBI Taxonomy" id="7222"/>
    <lineage>
        <taxon>Eukaryota</taxon>
        <taxon>Metazoa</taxon>
        <taxon>Ecdysozoa</taxon>
        <taxon>Arthropoda</taxon>
        <taxon>Hexapoda</taxon>
        <taxon>Insecta</taxon>
        <taxon>Pterygota</taxon>
        <taxon>Neoptera</taxon>
        <taxon>Endopterygota</taxon>
        <taxon>Diptera</taxon>
        <taxon>Brachycera</taxon>
        <taxon>Muscomorpha</taxon>
        <taxon>Ephydroidea</taxon>
        <taxon>Drosophilidae</taxon>
        <taxon>Drosophila</taxon>
        <taxon>Hawaiian Drosophila</taxon>
    </lineage>
</organism>
<evidence type="ECO:0000256" key="1">
    <source>
        <dbReference type="ARBA" id="ARBA00004141"/>
    </source>
</evidence>
<feature type="transmembrane region" description="Helical" evidence="6">
    <location>
        <begin position="433"/>
        <end position="453"/>
    </location>
</feature>
<dbReference type="InterPro" id="IPR058842">
    <property type="entry name" value="DCST1_C"/>
</dbReference>
<dbReference type="eggNOG" id="KOG3726">
    <property type="taxonomic scope" value="Eukaryota"/>
</dbReference>
<evidence type="ECO:0000256" key="3">
    <source>
        <dbReference type="ARBA" id="ARBA00022989"/>
    </source>
</evidence>